<dbReference type="GO" id="GO:0006189">
    <property type="term" value="P:'de novo' IMP biosynthetic process"/>
    <property type="evidence" value="ECO:0007669"/>
    <property type="project" value="UniProtKB-UniPathway"/>
</dbReference>
<dbReference type="SUPFAM" id="SSF51246">
    <property type="entry name" value="Rudiment single hybrid motif"/>
    <property type="match status" value="1"/>
</dbReference>
<dbReference type="GO" id="GO:0005524">
    <property type="term" value="F:ATP binding"/>
    <property type="evidence" value="ECO:0007669"/>
    <property type="project" value="UniProtKB-UniRule"/>
</dbReference>
<dbReference type="Gene3D" id="3.30.470.20">
    <property type="entry name" value="ATP-grasp fold, B domain"/>
    <property type="match status" value="1"/>
</dbReference>
<comment type="pathway">
    <text evidence="1">Purine metabolism; IMP biosynthesis via de novo pathway; N(1)-(5-phospho-D-ribosyl)glycinamide from 5-phospho-alpha-D-ribose 1-diphosphate: step 2/2.</text>
</comment>
<keyword evidence="5" id="KW-0658">Purine biosynthesis</keyword>
<keyword evidence="13" id="KW-1185">Reference proteome</keyword>
<dbReference type="PROSITE" id="PS50975">
    <property type="entry name" value="ATP_GRASP"/>
    <property type="match status" value="1"/>
</dbReference>
<evidence type="ECO:0000256" key="10">
    <source>
        <dbReference type="PROSITE-ProRule" id="PRU00409"/>
    </source>
</evidence>
<evidence type="ECO:0000256" key="8">
    <source>
        <dbReference type="ARBA" id="ARBA00042242"/>
    </source>
</evidence>
<dbReference type="SMART" id="SM01209">
    <property type="entry name" value="GARS_A"/>
    <property type="match status" value="1"/>
</dbReference>
<evidence type="ECO:0000256" key="4">
    <source>
        <dbReference type="ARBA" id="ARBA00022741"/>
    </source>
</evidence>
<dbReference type="EC" id="6.3.4.13" evidence="2"/>
<evidence type="ECO:0000256" key="9">
    <source>
        <dbReference type="ARBA" id="ARBA00042864"/>
    </source>
</evidence>
<dbReference type="InterPro" id="IPR011054">
    <property type="entry name" value="Rudment_hybrid_motif"/>
</dbReference>
<dbReference type="STRING" id="1499966.U14_05997"/>
<dbReference type="EMBL" id="DF820462">
    <property type="protein sequence ID" value="GAK54709.1"/>
    <property type="molecule type" value="Genomic_DNA"/>
</dbReference>
<dbReference type="AlphaFoldDB" id="A0A081BTH8"/>
<dbReference type="InterPro" id="IPR020561">
    <property type="entry name" value="PRibGlycinamid_synth_ATP-grasp"/>
</dbReference>
<dbReference type="UniPathway" id="UPA00074">
    <property type="reaction ID" value="UER00125"/>
</dbReference>
<dbReference type="HOGENOM" id="CLU_027420_3_0_0"/>
<sequence length="423" mass="48400">MSAKPCNIMLFGVGAFTQSMLRILKEAGANVSTYLNRDYGHYGPMQEGKTFYKLYYPNPCELLKQEQIDFIIPMSIDWALQEWTEEFKSLNIPILCPTGEAYMIERERDYSQKVCERFDVPFAKSYVARNKFEAEEILRQHPAPYVIKNTFCSPTSPVHTIVSETIEQTRHWLNHVDYKEGVFLQKYMGRDEVGHIAFVSNGKIYSLVTNQEYKRAFDGNLGIVAGAPLGGLVEWDPEDKYGIAKALLHPLLPWFKETNFHGPIQVTAIWHEHRWQVLEFNIRLGVTSGPLILRMMKNPIEVLQHIVNNRDAKIELNGDRRFGCSVTLAGYGYPYTQLTPPRLSVEVLEPFDCDVWWNEVDADLKGNIATSGQGANRIADVAALGHSIDEALTIAYRNIKKMRCPGSYYRTDIGKTMWPPIYE</sequence>
<keyword evidence="3 12" id="KW-0436">Ligase</keyword>
<evidence type="ECO:0000256" key="6">
    <source>
        <dbReference type="ARBA" id="ARBA00022840"/>
    </source>
</evidence>
<dbReference type="GO" id="GO:0009113">
    <property type="term" value="P:purine nucleobase biosynthetic process"/>
    <property type="evidence" value="ECO:0007669"/>
    <property type="project" value="InterPro"/>
</dbReference>
<dbReference type="SUPFAM" id="SSF56059">
    <property type="entry name" value="Glutathione synthetase ATP-binding domain-like"/>
    <property type="match status" value="1"/>
</dbReference>
<dbReference type="InterPro" id="IPR000115">
    <property type="entry name" value="PRibGlycinamide_synth"/>
</dbReference>
<keyword evidence="4 10" id="KW-0547">Nucleotide-binding</keyword>
<feature type="domain" description="ATP-grasp" evidence="11">
    <location>
        <begin position="112"/>
        <end position="311"/>
    </location>
</feature>
<evidence type="ECO:0000256" key="1">
    <source>
        <dbReference type="ARBA" id="ARBA00005174"/>
    </source>
</evidence>
<dbReference type="PANTHER" id="PTHR43472:SF1">
    <property type="entry name" value="PHOSPHORIBOSYLAMINE--GLYCINE LIGASE, CHLOROPLASTIC"/>
    <property type="match status" value="1"/>
</dbReference>
<evidence type="ECO:0000256" key="3">
    <source>
        <dbReference type="ARBA" id="ARBA00022598"/>
    </source>
</evidence>
<evidence type="ECO:0000256" key="5">
    <source>
        <dbReference type="ARBA" id="ARBA00022755"/>
    </source>
</evidence>
<dbReference type="Pfam" id="PF01071">
    <property type="entry name" value="GARS_A"/>
    <property type="match status" value="1"/>
</dbReference>
<dbReference type="GO" id="GO:0046872">
    <property type="term" value="F:metal ion binding"/>
    <property type="evidence" value="ECO:0007669"/>
    <property type="project" value="InterPro"/>
</dbReference>
<gene>
    <name evidence="12" type="ORF">U14_05997</name>
</gene>
<evidence type="ECO:0000313" key="12">
    <source>
        <dbReference type="EMBL" id="GAK54709.1"/>
    </source>
</evidence>
<dbReference type="SMART" id="SM01210">
    <property type="entry name" value="GARS_C"/>
    <property type="match status" value="1"/>
</dbReference>
<reference evidence="12" key="1">
    <citation type="journal article" date="2015" name="PeerJ">
        <title>First genomic representation of candidate bacterial phylum KSB3 points to enhanced environmental sensing as a trigger of wastewater bulking.</title>
        <authorList>
            <person name="Sekiguchi Y."/>
            <person name="Ohashi A."/>
            <person name="Parks D.H."/>
            <person name="Yamauchi T."/>
            <person name="Tyson G.W."/>
            <person name="Hugenholtz P."/>
        </authorList>
    </citation>
    <scope>NUCLEOTIDE SEQUENCE [LARGE SCALE GENOMIC DNA]</scope>
</reference>
<dbReference type="Proteomes" id="UP000030700">
    <property type="component" value="Unassembled WGS sequence"/>
</dbReference>
<protein>
    <recommendedName>
        <fullName evidence="2">phosphoribosylamine--glycine ligase</fullName>
        <ecNumber evidence="2">6.3.4.13</ecNumber>
    </recommendedName>
    <alternativeName>
        <fullName evidence="8">Glycinamide ribonucleotide synthetase</fullName>
    </alternativeName>
    <alternativeName>
        <fullName evidence="9">Phosphoribosylglycinamide synthetase</fullName>
    </alternativeName>
</protein>
<dbReference type="Gene3D" id="3.90.600.10">
    <property type="entry name" value="Phosphoribosylglycinamide synthetase, C-terminal domain"/>
    <property type="match status" value="1"/>
</dbReference>
<evidence type="ECO:0000256" key="7">
    <source>
        <dbReference type="ARBA" id="ARBA00038345"/>
    </source>
</evidence>
<comment type="similarity">
    <text evidence="7">Belongs to the GARS family.</text>
</comment>
<evidence type="ECO:0000313" key="13">
    <source>
        <dbReference type="Proteomes" id="UP000030700"/>
    </source>
</evidence>
<name>A0A081BTH8_9BACT</name>
<organism evidence="12">
    <name type="scientific">Candidatus Moduliflexus flocculans</name>
    <dbReference type="NCBI Taxonomy" id="1499966"/>
    <lineage>
        <taxon>Bacteria</taxon>
        <taxon>Candidatus Moduliflexota</taxon>
        <taxon>Candidatus Moduliflexia</taxon>
        <taxon>Candidatus Moduliflexales</taxon>
        <taxon>Candidatus Moduliflexaceae</taxon>
    </lineage>
</organism>
<accession>A0A081BTH8</accession>
<dbReference type="PANTHER" id="PTHR43472">
    <property type="entry name" value="PHOSPHORIBOSYLAMINE--GLYCINE LIGASE"/>
    <property type="match status" value="1"/>
</dbReference>
<keyword evidence="6 10" id="KW-0067">ATP-binding</keyword>
<evidence type="ECO:0000259" key="11">
    <source>
        <dbReference type="PROSITE" id="PS50975"/>
    </source>
</evidence>
<evidence type="ECO:0000256" key="2">
    <source>
        <dbReference type="ARBA" id="ARBA00013255"/>
    </source>
</evidence>
<dbReference type="InterPro" id="IPR037123">
    <property type="entry name" value="PRibGlycinamide_synth_C_sf"/>
</dbReference>
<dbReference type="InterPro" id="IPR011761">
    <property type="entry name" value="ATP-grasp"/>
</dbReference>
<dbReference type="GO" id="GO:0004637">
    <property type="term" value="F:phosphoribosylamine-glycine ligase activity"/>
    <property type="evidence" value="ECO:0007669"/>
    <property type="project" value="UniProtKB-EC"/>
</dbReference>
<proteinExistence type="inferred from homology"/>
<dbReference type="InterPro" id="IPR020560">
    <property type="entry name" value="PRibGlycinamide_synth_C-dom"/>
</dbReference>